<feature type="transmembrane region" description="Helical" evidence="14">
    <location>
        <begin position="269"/>
        <end position="288"/>
    </location>
</feature>
<keyword evidence="2 14" id="KW-1003">Cell membrane</keyword>
<dbReference type="InterPro" id="IPR000725">
    <property type="entry name" value="Olfact_rcpt"/>
</dbReference>
<dbReference type="SUPFAM" id="SSF81321">
    <property type="entry name" value="Family A G protein-coupled receptor-like"/>
    <property type="match status" value="1"/>
</dbReference>
<dbReference type="PRINTS" id="PR00245">
    <property type="entry name" value="OLFACTORYR"/>
</dbReference>
<evidence type="ECO:0000256" key="3">
    <source>
        <dbReference type="ARBA" id="ARBA00022606"/>
    </source>
</evidence>
<dbReference type="Pfam" id="PF13853">
    <property type="entry name" value="7tm_4"/>
    <property type="match status" value="1"/>
</dbReference>
<dbReference type="InParanoid" id="A0A6P7WX47"/>
<evidence type="ECO:0000256" key="12">
    <source>
        <dbReference type="ARBA" id="ARBA00023224"/>
    </source>
</evidence>
<name>A0A6P7WX47_9AMPH</name>
<feature type="transmembrane region" description="Helical" evidence="14">
    <location>
        <begin position="98"/>
        <end position="117"/>
    </location>
</feature>
<dbReference type="PROSITE" id="PS00237">
    <property type="entry name" value="G_PROTEIN_RECEP_F1_1"/>
    <property type="match status" value="1"/>
</dbReference>
<protein>
    <recommendedName>
        <fullName evidence="14">Olfactory receptor</fullName>
    </recommendedName>
</protein>
<dbReference type="InterPro" id="IPR017452">
    <property type="entry name" value="GPCR_Rhodpsn_7TM"/>
</dbReference>
<keyword evidence="6 14" id="KW-1133">Transmembrane helix</keyword>
<feature type="domain" description="G-protein coupled receptors family 1 profile" evidence="15">
    <location>
        <begin position="39"/>
        <end position="286"/>
    </location>
</feature>
<gene>
    <name evidence="17" type="primary">LOC115457208</name>
</gene>
<dbReference type="FunCoup" id="A0A6P7WX47">
    <property type="interactions" value="370"/>
</dbReference>
<dbReference type="GO" id="GO:0005886">
    <property type="term" value="C:plasma membrane"/>
    <property type="evidence" value="ECO:0007669"/>
    <property type="project" value="UniProtKB-SubCell"/>
</dbReference>
<evidence type="ECO:0000256" key="2">
    <source>
        <dbReference type="ARBA" id="ARBA00022475"/>
    </source>
</evidence>
<feature type="transmembrane region" description="Helical" evidence="14">
    <location>
        <begin position="23"/>
        <end position="46"/>
    </location>
</feature>
<evidence type="ECO:0000256" key="13">
    <source>
        <dbReference type="RuleBase" id="RU000688"/>
    </source>
</evidence>
<feature type="transmembrane region" description="Helical" evidence="14">
    <location>
        <begin position="234"/>
        <end position="257"/>
    </location>
</feature>
<evidence type="ECO:0000256" key="6">
    <source>
        <dbReference type="ARBA" id="ARBA00022989"/>
    </source>
</evidence>
<keyword evidence="12 13" id="KW-0807">Transducer</keyword>
<keyword evidence="16" id="KW-1185">Reference proteome</keyword>
<dbReference type="GeneID" id="115457208"/>
<evidence type="ECO:0000256" key="5">
    <source>
        <dbReference type="ARBA" id="ARBA00022725"/>
    </source>
</evidence>
<dbReference type="GO" id="GO:0004984">
    <property type="term" value="F:olfactory receptor activity"/>
    <property type="evidence" value="ECO:0007669"/>
    <property type="project" value="InterPro"/>
</dbReference>
<dbReference type="RefSeq" id="XP_030042494.1">
    <property type="nucleotide sequence ID" value="XM_030186634.1"/>
</dbReference>
<dbReference type="PRINTS" id="PR00237">
    <property type="entry name" value="GPCRRHODOPSN"/>
</dbReference>
<keyword evidence="10 13" id="KW-0675">Receptor</keyword>
<keyword evidence="8 14" id="KW-0472">Membrane</keyword>
<comment type="similarity">
    <text evidence="13">Belongs to the G-protein coupled receptor 1 family.</text>
</comment>
<evidence type="ECO:0000256" key="10">
    <source>
        <dbReference type="ARBA" id="ARBA00023170"/>
    </source>
</evidence>
<evidence type="ECO:0000259" key="15">
    <source>
        <dbReference type="PROSITE" id="PS50262"/>
    </source>
</evidence>
<dbReference type="AlphaFoldDB" id="A0A6P7WX47"/>
<evidence type="ECO:0000256" key="14">
    <source>
        <dbReference type="RuleBase" id="RU363047"/>
    </source>
</evidence>
<dbReference type="KEGG" id="muo:115457208"/>
<dbReference type="GO" id="GO:0004930">
    <property type="term" value="F:G protein-coupled receptor activity"/>
    <property type="evidence" value="ECO:0007669"/>
    <property type="project" value="UniProtKB-KW"/>
</dbReference>
<dbReference type="InterPro" id="IPR050939">
    <property type="entry name" value="Olfactory_GPCR1"/>
</dbReference>
<dbReference type="CDD" id="cd13954">
    <property type="entry name" value="7tmA_OR"/>
    <property type="match status" value="1"/>
</dbReference>
<evidence type="ECO:0000256" key="9">
    <source>
        <dbReference type="ARBA" id="ARBA00023157"/>
    </source>
</evidence>
<keyword evidence="4 13" id="KW-0812">Transmembrane</keyword>
<organism evidence="16 17">
    <name type="scientific">Microcaecilia unicolor</name>
    <dbReference type="NCBI Taxonomy" id="1415580"/>
    <lineage>
        <taxon>Eukaryota</taxon>
        <taxon>Metazoa</taxon>
        <taxon>Chordata</taxon>
        <taxon>Craniata</taxon>
        <taxon>Vertebrata</taxon>
        <taxon>Euteleostomi</taxon>
        <taxon>Amphibia</taxon>
        <taxon>Gymnophiona</taxon>
        <taxon>Siphonopidae</taxon>
        <taxon>Microcaecilia</taxon>
    </lineage>
</organism>
<keyword evidence="11" id="KW-0325">Glycoprotein</keyword>
<dbReference type="OrthoDB" id="9902777at2759"/>
<feature type="transmembrane region" description="Helical" evidence="14">
    <location>
        <begin position="137"/>
        <end position="160"/>
    </location>
</feature>
<feature type="transmembrane region" description="Helical" evidence="14">
    <location>
        <begin position="196"/>
        <end position="222"/>
    </location>
</feature>
<evidence type="ECO:0000256" key="8">
    <source>
        <dbReference type="ARBA" id="ARBA00023136"/>
    </source>
</evidence>
<evidence type="ECO:0000313" key="16">
    <source>
        <dbReference type="Proteomes" id="UP000515156"/>
    </source>
</evidence>
<evidence type="ECO:0000256" key="11">
    <source>
        <dbReference type="ARBA" id="ARBA00023180"/>
    </source>
</evidence>
<dbReference type="Proteomes" id="UP000515156">
    <property type="component" value="Chromosome 14"/>
</dbReference>
<dbReference type="InterPro" id="IPR000276">
    <property type="entry name" value="GPCR_Rhodpsn"/>
</dbReference>
<comment type="subcellular location">
    <subcellularLocation>
        <location evidence="1 14">Cell membrane</location>
        <topology evidence="1 14">Multi-pass membrane protein</topology>
    </subcellularLocation>
</comment>
<evidence type="ECO:0000256" key="7">
    <source>
        <dbReference type="ARBA" id="ARBA00023040"/>
    </source>
</evidence>
<evidence type="ECO:0000313" key="17">
    <source>
        <dbReference type="RefSeq" id="XP_030042494.1"/>
    </source>
</evidence>
<dbReference type="PANTHER" id="PTHR24242">
    <property type="entry name" value="G-PROTEIN COUPLED RECEPTOR"/>
    <property type="match status" value="1"/>
</dbReference>
<dbReference type="Gene3D" id="1.20.1070.10">
    <property type="entry name" value="Rhodopsin 7-helix transmembrane proteins"/>
    <property type="match status" value="1"/>
</dbReference>
<dbReference type="PROSITE" id="PS50262">
    <property type="entry name" value="G_PROTEIN_RECEP_F1_2"/>
    <property type="match status" value="1"/>
</dbReference>
<keyword evidence="7 13" id="KW-0297">G-protein coupled receptor</keyword>
<keyword evidence="5 14" id="KW-0552">Olfaction</keyword>
<evidence type="ECO:0000256" key="4">
    <source>
        <dbReference type="ARBA" id="ARBA00022692"/>
    </source>
</evidence>
<evidence type="ECO:0000256" key="1">
    <source>
        <dbReference type="ARBA" id="ARBA00004651"/>
    </source>
</evidence>
<keyword evidence="9" id="KW-1015">Disulfide bond</keyword>
<sequence length="317" mass="35888">MRNRSAQISFQLLGFSIIPQLQVMLFFIFLAIYILTVLANITIIMLVRVDHRLHSPMYLLLGHLSFLEIWYTSTIVPKLLANLMQNKTISLPGCLTQIYFYFSLGSTEFFLLGLMAVDRYLAICNPLHYAIIINGRVCLQATTACWSVAFVAVFFLVILISQLPFCGTEVNHFFCDIPPLLRLCCLDTQVVEKVVFLFACFIILSSFLVTIISYVFIISTILKISSTKGRHKTFSTCASHFTVVVILYGTVIFIYVRPSVAYALDINKVVGLLNTVVTPLLNPIIYCLRNKEVKEAQKKLLKKLAHLSWKGTTHPIT</sequence>
<dbReference type="PANTHER" id="PTHR24242:SF415">
    <property type="entry name" value="OLFACTORY RECEPTOR"/>
    <property type="match status" value="1"/>
</dbReference>
<dbReference type="FunFam" id="1.20.1070.10:FF:000001">
    <property type="entry name" value="Olfactory receptor"/>
    <property type="match status" value="1"/>
</dbReference>
<keyword evidence="3 14" id="KW-0716">Sensory transduction</keyword>
<reference evidence="17" key="1">
    <citation type="submission" date="2025-08" db="UniProtKB">
        <authorList>
            <consortium name="RefSeq"/>
        </authorList>
    </citation>
    <scope>IDENTIFICATION</scope>
</reference>
<proteinExistence type="inferred from homology"/>
<accession>A0A6P7WX47</accession>